<feature type="domain" description="AMP-dependent synthetase/ligase" evidence="3">
    <location>
        <begin position="9"/>
        <end position="367"/>
    </location>
</feature>
<organism evidence="5 6">
    <name type="scientific">Stappia albiluteola</name>
    <dbReference type="NCBI Taxonomy" id="2758565"/>
    <lineage>
        <taxon>Bacteria</taxon>
        <taxon>Pseudomonadati</taxon>
        <taxon>Pseudomonadota</taxon>
        <taxon>Alphaproteobacteria</taxon>
        <taxon>Hyphomicrobiales</taxon>
        <taxon>Stappiaceae</taxon>
        <taxon>Stappia</taxon>
    </lineage>
</organism>
<dbReference type="RefSeq" id="WP_182166234.1">
    <property type="nucleotide sequence ID" value="NZ_JACFXV010000058.1"/>
</dbReference>
<dbReference type="PROSITE" id="PS00455">
    <property type="entry name" value="AMP_BINDING"/>
    <property type="match status" value="1"/>
</dbReference>
<dbReference type="Gene3D" id="3.40.50.12780">
    <property type="entry name" value="N-terminal domain of ligase-like"/>
    <property type="match status" value="1"/>
</dbReference>
<feature type="domain" description="AMP-binding enzyme C-terminal" evidence="4">
    <location>
        <begin position="417"/>
        <end position="488"/>
    </location>
</feature>
<name>A0A839AI71_9HYPH</name>
<dbReference type="Proteomes" id="UP000541109">
    <property type="component" value="Unassembled WGS sequence"/>
</dbReference>
<dbReference type="Pfam" id="PF13193">
    <property type="entry name" value="AMP-binding_C"/>
    <property type="match status" value="1"/>
</dbReference>
<evidence type="ECO:0000259" key="4">
    <source>
        <dbReference type="Pfam" id="PF13193"/>
    </source>
</evidence>
<evidence type="ECO:0000313" key="6">
    <source>
        <dbReference type="Proteomes" id="UP000541109"/>
    </source>
</evidence>
<sequence length="512" mass="55055">MNLAAWLHRAGRARPDSPAIAIGQRTIASYARFAERAARLAFGLKSLPGVGRDARVAIFSKNCAEYLEILYGIWWAGLTAVPINAKLHAAEAAWILEHSGSAVAFVGKDLEASLAAQAPDSLKHLITVASPAYDRLYSGDASALAEAAPDDLAWLFYTSGTTGRPKGAMLSHRNLMATSFAYLTDVDTTMPGDTLLHAAPMSHGSGIYIMAHVGRFGVNAVAESGGFEPNEVLSFFNNRPGTSMFAAPTMIKRLVECGRDVAAENIRTIIWGGAPMHVADIVRALDRFGPRFAQIYGQGETPMTGTVLSKADIAHRDHPRWLERLGSAGLVNSAVEVRIGGADGNPVPEGESGEILVRGDTVMLGYWDNPEATADALRGGWLHTGDVGSIDGEGYVTLRDRSKDVIISGGSNIYPREVEEVLLSHPGVREASVIGRPDPEWGEVVIAYYAGDAEPADLDRLCLDSIARFKRPKAYIRLESLPKNNYGKILKTELRDADRTLHNEAVTNGGKA</sequence>
<dbReference type="InterPro" id="IPR000873">
    <property type="entry name" value="AMP-dep_synth/lig_dom"/>
</dbReference>
<evidence type="ECO:0000313" key="5">
    <source>
        <dbReference type="EMBL" id="MBA5778209.1"/>
    </source>
</evidence>
<dbReference type="GO" id="GO:0006631">
    <property type="term" value="P:fatty acid metabolic process"/>
    <property type="evidence" value="ECO:0007669"/>
    <property type="project" value="TreeGrafter"/>
</dbReference>
<evidence type="ECO:0000256" key="2">
    <source>
        <dbReference type="ARBA" id="ARBA00022598"/>
    </source>
</evidence>
<dbReference type="InterPro" id="IPR042099">
    <property type="entry name" value="ANL_N_sf"/>
</dbReference>
<accession>A0A839AI71</accession>
<keyword evidence="2" id="KW-0436">Ligase</keyword>
<dbReference type="PANTHER" id="PTHR43201:SF5">
    <property type="entry name" value="MEDIUM-CHAIN ACYL-COA LIGASE ACSF2, MITOCHONDRIAL"/>
    <property type="match status" value="1"/>
</dbReference>
<reference evidence="5 6" key="1">
    <citation type="submission" date="2020-07" db="EMBL/GenBank/DDBJ databases">
        <title>Stappia sp., F7233, whole genome shotgun sequencing project.</title>
        <authorList>
            <person name="Jiang S."/>
            <person name="Liu Z.W."/>
            <person name="Du Z.J."/>
        </authorList>
    </citation>
    <scope>NUCLEOTIDE SEQUENCE [LARGE SCALE GENOMIC DNA]</scope>
    <source>
        <strain evidence="5 6">F7233</strain>
    </source>
</reference>
<dbReference type="AlphaFoldDB" id="A0A839AI71"/>
<protein>
    <submittedName>
        <fullName evidence="5">AMP-binding protein</fullName>
    </submittedName>
</protein>
<evidence type="ECO:0000256" key="1">
    <source>
        <dbReference type="ARBA" id="ARBA00006432"/>
    </source>
</evidence>
<dbReference type="Gene3D" id="3.30.300.30">
    <property type="match status" value="1"/>
</dbReference>
<comment type="similarity">
    <text evidence="1">Belongs to the ATP-dependent AMP-binding enzyme family.</text>
</comment>
<evidence type="ECO:0000259" key="3">
    <source>
        <dbReference type="Pfam" id="PF00501"/>
    </source>
</evidence>
<dbReference type="GO" id="GO:0031956">
    <property type="term" value="F:medium-chain fatty acid-CoA ligase activity"/>
    <property type="evidence" value="ECO:0007669"/>
    <property type="project" value="TreeGrafter"/>
</dbReference>
<comment type="caution">
    <text evidence="5">The sequence shown here is derived from an EMBL/GenBank/DDBJ whole genome shotgun (WGS) entry which is preliminary data.</text>
</comment>
<dbReference type="InterPro" id="IPR045851">
    <property type="entry name" value="AMP-bd_C_sf"/>
</dbReference>
<dbReference type="Pfam" id="PF00501">
    <property type="entry name" value="AMP-binding"/>
    <property type="match status" value="1"/>
</dbReference>
<dbReference type="SUPFAM" id="SSF56801">
    <property type="entry name" value="Acetyl-CoA synthetase-like"/>
    <property type="match status" value="1"/>
</dbReference>
<dbReference type="PANTHER" id="PTHR43201">
    <property type="entry name" value="ACYL-COA SYNTHETASE"/>
    <property type="match status" value="1"/>
</dbReference>
<keyword evidence="6" id="KW-1185">Reference proteome</keyword>
<dbReference type="EMBL" id="JACFXV010000058">
    <property type="protein sequence ID" value="MBA5778209.1"/>
    <property type="molecule type" value="Genomic_DNA"/>
</dbReference>
<proteinExistence type="inferred from homology"/>
<dbReference type="InterPro" id="IPR025110">
    <property type="entry name" value="AMP-bd_C"/>
</dbReference>
<dbReference type="InterPro" id="IPR020845">
    <property type="entry name" value="AMP-binding_CS"/>
</dbReference>
<gene>
    <name evidence="5" type="ORF">H2509_13855</name>
</gene>